<dbReference type="EMBL" id="JAQSJE010000007">
    <property type="protein sequence ID" value="MDD0824374.1"/>
    <property type="molecule type" value="Genomic_DNA"/>
</dbReference>
<reference evidence="3 4" key="1">
    <citation type="submission" date="2023-02" db="EMBL/GenBank/DDBJ databases">
        <title>Mannheimia cairiniae sp. nov., a novel species of Mannheimia obtained from moscovy ducks (Cairina moschata) and reclassification of Mannheimia ovis as heterotypic synonym of Mannheimia pernigra.</title>
        <authorList>
            <person name="Christensen H."/>
        </authorList>
    </citation>
    <scope>NUCLEOTIDE SEQUENCE [LARGE SCALE GENOMIC DNA]</scope>
    <source>
        <strain evidence="3 4">AT1</strain>
    </source>
</reference>
<feature type="domain" description="Tail sheath protein subtilisin-like" evidence="2">
    <location>
        <begin position="191"/>
        <end position="349"/>
    </location>
</feature>
<proteinExistence type="inferred from homology"/>
<dbReference type="PANTHER" id="PTHR35861:SF1">
    <property type="entry name" value="PHAGE TAIL SHEATH PROTEIN"/>
    <property type="match status" value="1"/>
</dbReference>
<accession>A0ABT5MQB6</accession>
<organism evidence="3 4">
    <name type="scientific">Mannheimia cairinae</name>
    <dbReference type="NCBI Taxonomy" id="3025936"/>
    <lineage>
        <taxon>Bacteria</taxon>
        <taxon>Pseudomonadati</taxon>
        <taxon>Pseudomonadota</taxon>
        <taxon>Gammaproteobacteria</taxon>
        <taxon>Pasteurellales</taxon>
        <taxon>Pasteurellaceae</taxon>
        <taxon>Mannheimia</taxon>
    </lineage>
</organism>
<dbReference type="InterPro" id="IPR052042">
    <property type="entry name" value="Tail_sheath_structural"/>
</dbReference>
<comment type="similarity">
    <text evidence="1">Belongs to the myoviridae tail sheath protein family.</text>
</comment>
<sequence>MTFHHGSETERVNGGSVPVSVVDSAIIGIVGTAPIGAVNELTVCLTKKDFAKFGTILEQGYTLPDAFDILARYAAGKVYVVNVLDPAKHRTEITDEVLTQDSNTLIATTQHKGLINLIDVKIGGRTLSEGEYSLDLQNGTITLTTLAGEEGLTASYIYADPTKVTEDDIKGGVDSLTGKRKGFELLRDGFNLYGADAKILICPEFDKTASCAAALATLADQMHAKAYIQLPKGTSLSKVIQGRGPMGTINASASNENVRHFFPYALGSSNSLESLATHAAGLRMLIDVEKGYWFSTSNKELKGVIGMEMPLTARVDDIQSETNSLNAVGITTIFNSFGTGFRLWGNRSSNFPTDTHISNFEVASRTGDIIDESIRQAELQFIDLPIDDALLDSFLETIDTFLRTQKSLVGYSVGLDYEYDLVDAFSRGQIPLVYDYTPKIPGERISNKSVMTRKYLANLVSQR</sequence>
<comment type="caution">
    <text evidence="3">The sequence shown here is derived from an EMBL/GenBank/DDBJ whole genome shotgun (WGS) entry which is preliminary data.</text>
</comment>
<protein>
    <submittedName>
        <fullName evidence="3">Phage tail sheath subtilisin-like domain-containing protein</fullName>
    </submittedName>
</protein>
<dbReference type="Pfam" id="PF04984">
    <property type="entry name" value="Phage_sheath_1"/>
    <property type="match status" value="1"/>
</dbReference>
<gene>
    <name evidence="3" type="ORF">PTQ27_07850</name>
</gene>
<dbReference type="RefSeq" id="WP_273749060.1">
    <property type="nucleotide sequence ID" value="NZ_JAQSJE010000007.1"/>
</dbReference>
<evidence type="ECO:0000313" key="4">
    <source>
        <dbReference type="Proteomes" id="UP001221909"/>
    </source>
</evidence>
<evidence type="ECO:0000256" key="1">
    <source>
        <dbReference type="ARBA" id="ARBA00008005"/>
    </source>
</evidence>
<dbReference type="PANTHER" id="PTHR35861">
    <property type="match status" value="1"/>
</dbReference>
<name>A0ABT5MQB6_9PAST</name>
<dbReference type="Proteomes" id="UP001221909">
    <property type="component" value="Unassembled WGS sequence"/>
</dbReference>
<evidence type="ECO:0000259" key="2">
    <source>
        <dbReference type="Pfam" id="PF04984"/>
    </source>
</evidence>
<evidence type="ECO:0000313" key="3">
    <source>
        <dbReference type="EMBL" id="MDD0824374.1"/>
    </source>
</evidence>
<dbReference type="InterPro" id="IPR035089">
    <property type="entry name" value="Phage_sheath_subtilisin"/>
</dbReference>
<keyword evidence="4" id="KW-1185">Reference proteome</keyword>